<gene>
    <name evidence="1" type="ORF">CL6EHI_021460</name>
</gene>
<protein>
    <recommendedName>
        <fullName evidence="3">Nuclear pore protein</fullName>
    </recommendedName>
</protein>
<accession>A0A175JLE7</accession>
<sequence length="713" mass="82515">MESLLDDFLIFEQKNQIDPVMDQGLSSLKKRTKREIPQDKKIKPNKRITKFIDLVRSLKITKVSRGLEDIMNGTTPSQYFISQYNNLCNDIIANVTQKSFYSIHETNEVIEGINIELPQITFPPTIMNSLTEMINDLDNINYDNVISLFSSNQSLSLAVQYIHGLGNILNQKIPLDSIEQSQVLRLSTSIINDQLNINNCEVRSSIEFLELLFVDLLFGDKEISFIQKITRLNDLADQLLMQLGITNFQDNSILKKRCNAVIYLLIRGGLKNELLNYLDGIDESYLPQGLIDILRMYINNNYYLNSKQRDDTVKYIPEFEISKDYYGLLYCNLIANIDISGKYHEVDSIIKYSLDDYIWYNFVLYQHNIQKIKEFEDSISKIIPMKYSYLFCIIHHYQDALTLILKEQELDYQCISAVLLISSLCIHHNLIQQSTAKTFDLLLKKPLIESNKTFNFNKFIYQFISTYNPPQSTVIALINLLGTPYNREATIKIIMELGKSELLSTDQVGNNPEVIDTITKQARLEKPEVAMMVNSMVGDMNEYLKIINEKTAVMLNDQIGRMNVVNELSIVTESVLSRVTDPIIKNDFFILVRVYGIYGSCYNLDIDGTLNQMNEIGIFPMKFDQIDSCLIRIQSLQSNILRKIMNNIYYEVISLFSEYLVEFTTNRTIYIDQMIPILKEIIKSCFVIINILPQYFIQQQFIGLMNSNRSLLI</sequence>
<comment type="caution">
    <text evidence="1">The sequence shown here is derived from an EMBL/GenBank/DDBJ whole genome shotgun (WGS) entry which is preliminary data.</text>
</comment>
<name>A0A175JLE7_ENTHI</name>
<organism evidence="1 2">
    <name type="scientific">Entamoeba histolytica</name>
    <dbReference type="NCBI Taxonomy" id="5759"/>
    <lineage>
        <taxon>Eukaryota</taxon>
        <taxon>Amoebozoa</taxon>
        <taxon>Evosea</taxon>
        <taxon>Archamoebae</taxon>
        <taxon>Mastigamoebida</taxon>
        <taxon>Entamoebidae</taxon>
        <taxon>Entamoeba</taxon>
    </lineage>
</organism>
<dbReference type="eggNOG" id="ENOG502RE0R">
    <property type="taxonomic scope" value="Eukaryota"/>
</dbReference>
<evidence type="ECO:0000313" key="1">
    <source>
        <dbReference type="EMBL" id="GAT94530.1"/>
    </source>
</evidence>
<dbReference type="VEuPathDB" id="AmoebaDB:KM1_096710"/>
<dbReference type="AlphaFoldDB" id="A0A175JLE7"/>
<dbReference type="VEuPathDB" id="AmoebaDB:EHI8A_080880"/>
<evidence type="ECO:0008006" key="3">
    <source>
        <dbReference type="Google" id="ProtNLM"/>
    </source>
</evidence>
<dbReference type="EMBL" id="BDEQ01000001">
    <property type="protein sequence ID" value="GAT94530.1"/>
    <property type="molecule type" value="Genomic_DNA"/>
</dbReference>
<reference evidence="1 2" key="1">
    <citation type="submission" date="2016-05" db="EMBL/GenBank/DDBJ databases">
        <title>First whole genome sequencing of Entamoeba histolytica HM1:IMSS-clone-6.</title>
        <authorList>
            <person name="Mukherjee Avik.K."/>
            <person name="Izumyama S."/>
            <person name="Nakada-Tsukui K."/>
            <person name="Nozaki T."/>
        </authorList>
    </citation>
    <scope>NUCLEOTIDE SEQUENCE [LARGE SCALE GENOMIC DNA]</scope>
    <source>
        <strain evidence="1 2">HM1:IMSS clone 6</strain>
    </source>
</reference>
<dbReference type="VEuPathDB" id="AmoebaDB:EHI7A_050900"/>
<dbReference type="VEuPathDB" id="AmoebaDB:EHI_021460"/>
<dbReference type="VEuPathDB" id="AmoebaDB:EHI5A_082730"/>
<dbReference type="Proteomes" id="UP000078387">
    <property type="component" value="Unassembled WGS sequence"/>
</dbReference>
<proteinExistence type="predicted"/>
<evidence type="ECO:0000313" key="2">
    <source>
        <dbReference type="Proteomes" id="UP000078387"/>
    </source>
</evidence>